<dbReference type="GO" id="GO:0016491">
    <property type="term" value="F:oxidoreductase activity"/>
    <property type="evidence" value="ECO:0007669"/>
    <property type="project" value="UniProtKB-KW"/>
</dbReference>
<dbReference type="PANTHER" id="PTHR43157:SF31">
    <property type="entry name" value="PHOSPHATIDYLINOSITOL-GLYCAN BIOSYNTHESIS CLASS F PROTEIN"/>
    <property type="match status" value="1"/>
</dbReference>
<gene>
    <name evidence="2" type="ORF">CALCODRAFT_426858</name>
</gene>
<dbReference type="Proteomes" id="UP000076842">
    <property type="component" value="Unassembled WGS sequence"/>
</dbReference>
<dbReference type="Pfam" id="PF00106">
    <property type="entry name" value="adh_short"/>
    <property type="match status" value="1"/>
</dbReference>
<reference evidence="2 3" key="1">
    <citation type="journal article" date="2016" name="Mol. Biol. Evol.">
        <title>Comparative Genomics of Early-Diverging Mushroom-Forming Fungi Provides Insights into the Origins of Lignocellulose Decay Capabilities.</title>
        <authorList>
            <person name="Nagy L.G."/>
            <person name="Riley R."/>
            <person name="Tritt A."/>
            <person name="Adam C."/>
            <person name="Daum C."/>
            <person name="Floudas D."/>
            <person name="Sun H."/>
            <person name="Yadav J.S."/>
            <person name="Pangilinan J."/>
            <person name="Larsson K.H."/>
            <person name="Matsuura K."/>
            <person name="Barry K."/>
            <person name="Labutti K."/>
            <person name="Kuo R."/>
            <person name="Ohm R.A."/>
            <person name="Bhattacharya S.S."/>
            <person name="Shirouzu T."/>
            <person name="Yoshinaga Y."/>
            <person name="Martin F.M."/>
            <person name="Grigoriev I.V."/>
            <person name="Hibbett D.S."/>
        </authorList>
    </citation>
    <scope>NUCLEOTIDE SEQUENCE [LARGE SCALE GENOMIC DNA]</scope>
    <source>
        <strain evidence="2 3">HHB12733</strain>
    </source>
</reference>
<evidence type="ECO:0000256" key="1">
    <source>
        <dbReference type="ARBA" id="ARBA00023002"/>
    </source>
</evidence>
<keyword evidence="1" id="KW-0560">Oxidoreductase</keyword>
<dbReference type="InParanoid" id="A0A165JMP3"/>
<protein>
    <submittedName>
        <fullName evidence="2">NAD(P)-binding protein</fullName>
    </submittedName>
</protein>
<name>A0A165JMP3_9BASI</name>
<dbReference type="PRINTS" id="PR00081">
    <property type="entry name" value="GDHRDH"/>
</dbReference>
<dbReference type="PANTHER" id="PTHR43157">
    <property type="entry name" value="PHOSPHATIDYLINOSITOL-GLYCAN BIOSYNTHESIS CLASS F PROTEIN-RELATED"/>
    <property type="match status" value="1"/>
</dbReference>
<proteinExistence type="predicted"/>
<evidence type="ECO:0000313" key="3">
    <source>
        <dbReference type="Proteomes" id="UP000076842"/>
    </source>
</evidence>
<accession>A0A165JMP3</accession>
<dbReference type="SUPFAM" id="SSF51735">
    <property type="entry name" value="NAD(P)-binding Rossmann-fold domains"/>
    <property type="match status" value="1"/>
</dbReference>
<evidence type="ECO:0000313" key="2">
    <source>
        <dbReference type="EMBL" id="KZT62047.1"/>
    </source>
</evidence>
<dbReference type="InterPro" id="IPR002347">
    <property type="entry name" value="SDR_fam"/>
</dbReference>
<dbReference type="EMBL" id="KV423919">
    <property type="protein sequence ID" value="KZT62047.1"/>
    <property type="molecule type" value="Genomic_DNA"/>
</dbReference>
<dbReference type="AlphaFoldDB" id="A0A165JMP3"/>
<dbReference type="OrthoDB" id="542013at2759"/>
<dbReference type="InterPro" id="IPR036291">
    <property type="entry name" value="NAD(P)-bd_dom_sf"/>
</dbReference>
<dbReference type="Gene3D" id="3.40.50.720">
    <property type="entry name" value="NAD(P)-binding Rossmann-like Domain"/>
    <property type="match status" value="1"/>
</dbReference>
<sequence length="383" mass="42137">MALSSISTFVYTQLLPLSSLSSFSRPLSGRTVLPTGRNTVLGLEAAKHLASLGAARLIITSRSAAPAAPGLGKIEAAGRGKVGRVECWEVELGRFGSVKALAERFAREGGGTLDLLVLNAGVWMPQWQQTPHGCEETLQVNHLSGAWLALRLLPFLLAAEAQPPTPRVVVVSSGLHLFLKDVPEAGVGESLLRKLNEREYSIGKLAGRYPLTKLFDVLFTQALSERLPPATALSVNVVHPGFCRSELGRHRRAWGLWLFTLLLARSTEMGARTLVWTAVSERLDGLSGKYSAGCGVSTPSKLVQSARGREVKELLWVSDEFGRWVLRKLTTFGKADGHTRPSWHWWTPRCRGSSRSLWCEPEDAARTRRDEVIRWQPGRYCLL</sequence>
<dbReference type="STRING" id="1353952.A0A165JMP3"/>
<organism evidence="2 3">
    <name type="scientific">Calocera cornea HHB12733</name>
    <dbReference type="NCBI Taxonomy" id="1353952"/>
    <lineage>
        <taxon>Eukaryota</taxon>
        <taxon>Fungi</taxon>
        <taxon>Dikarya</taxon>
        <taxon>Basidiomycota</taxon>
        <taxon>Agaricomycotina</taxon>
        <taxon>Dacrymycetes</taxon>
        <taxon>Dacrymycetales</taxon>
        <taxon>Dacrymycetaceae</taxon>
        <taxon>Calocera</taxon>
    </lineage>
</organism>
<keyword evidence="3" id="KW-1185">Reference proteome</keyword>